<accession>A0A1Y1V1X3</accession>
<dbReference type="PANTHER" id="PTHR46984">
    <property type="entry name" value="LEUCINE-RICH REPEAT-CONTAINING PROTEIN 71"/>
    <property type="match status" value="1"/>
</dbReference>
<dbReference type="Gene3D" id="3.80.10.10">
    <property type="entry name" value="Ribonuclease Inhibitor"/>
    <property type="match status" value="2"/>
</dbReference>
<proteinExistence type="predicted"/>
<gene>
    <name evidence="2" type="ORF">BCR36DRAFT_414549</name>
</gene>
<organism evidence="2 3">
    <name type="scientific">Piromyces finnis</name>
    <dbReference type="NCBI Taxonomy" id="1754191"/>
    <lineage>
        <taxon>Eukaryota</taxon>
        <taxon>Fungi</taxon>
        <taxon>Fungi incertae sedis</taxon>
        <taxon>Chytridiomycota</taxon>
        <taxon>Chytridiomycota incertae sedis</taxon>
        <taxon>Neocallimastigomycetes</taxon>
        <taxon>Neocallimastigales</taxon>
        <taxon>Neocallimastigaceae</taxon>
        <taxon>Piromyces</taxon>
    </lineage>
</organism>
<evidence type="ECO:0000313" key="3">
    <source>
        <dbReference type="Proteomes" id="UP000193719"/>
    </source>
</evidence>
<feature type="compositionally biased region" description="Polar residues" evidence="1">
    <location>
        <begin position="132"/>
        <end position="142"/>
    </location>
</feature>
<feature type="compositionally biased region" description="Basic and acidic residues" evidence="1">
    <location>
        <begin position="106"/>
        <end position="128"/>
    </location>
</feature>
<reference evidence="2 3" key="2">
    <citation type="submission" date="2016-08" db="EMBL/GenBank/DDBJ databases">
        <title>Pervasive Adenine N6-methylation of Active Genes in Fungi.</title>
        <authorList>
            <consortium name="DOE Joint Genome Institute"/>
            <person name="Mondo S.J."/>
            <person name="Dannebaum R.O."/>
            <person name="Kuo R.C."/>
            <person name="Labutti K."/>
            <person name="Haridas S."/>
            <person name="Kuo A."/>
            <person name="Salamov A."/>
            <person name="Ahrendt S.R."/>
            <person name="Lipzen A."/>
            <person name="Sullivan W."/>
            <person name="Andreopoulos W.B."/>
            <person name="Clum A."/>
            <person name="Lindquist E."/>
            <person name="Daum C."/>
            <person name="Ramamoorthy G.K."/>
            <person name="Gryganskyi A."/>
            <person name="Culley D."/>
            <person name="Magnuson J.K."/>
            <person name="James T.Y."/>
            <person name="O'Malley M.A."/>
            <person name="Stajich J.E."/>
            <person name="Spatafora J.W."/>
            <person name="Visel A."/>
            <person name="Grigoriev I.V."/>
        </authorList>
    </citation>
    <scope>NUCLEOTIDE SEQUENCE [LARGE SCALE GENOMIC DNA]</scope>
    <source>
        <strain evidence="3">finn</strain>
    </source>
</reference>
<keyword evidence="3" id="KW-1185">Reference proteome</keyword>
<dbReference type="OrthoDB" id="120976at2759"/>
<feature type="compositionally biased region" description="Basic and acidic residues" evidence="1">
    <location>
        <begin position="433"/>
        <end position="448"/>
    </location>
</feature>
<feature type="compositionally biased region" description="Basic and acidic residues" evidence="1">
    <location>
        <begin position="146"/>
        <end position="161"/>
    </location>
</feature>
<feature type="compositionally biased region" description="Basic and acidic residues" evidence="1">
    <location>
        <begin position="537"/>
        <end position="546"/>
    </location>
</feature>
<dbReference type="Pfam" id="PF13516">
    <property type="entry name" value="LRR_6"/>
    <property type="match status" value="3"/>
</dbReference>
<feature type="compositionally biased region" description="Basic and acidic residues" evidence="1">
    <location>
        <begin position="469"/>
        <end position="525"/>
    </location>
</feature>
<dbReference type="InterPro" id="IPR032675">
    <property type="entry name" value="LRR_dom_sf"/>
</dbReference>
<dbReference type="EMBL" id="MCFH01000040">
    <property type="protein sequence ID" value="ORX45393.1"/>
    <property type="molecule type" value="Genomic_DNA"/>
</dbReference>
<feature type="compositionally biased region" description="Polar residues" evidence="1">
    <location>
        <begin position="458"/>
        <end position="468"/>
    </location>
</feature>
<dbReference type="Proteomes" id="UP000193719">
    <property type="component" value="Unassembled WGS sequence"/>
</dbReference>
<feature type="region of interest" description="Disordered" evidence="1">
    <location>
        <begin position="433"/>
        <end position="555"/>
    </location>
</feature>
<dbReference type="InterPro" id="IPR053040">
    <property type="entry name" value="LRR-containing_protein_71"/>
</dbReference>
<sequence length="677" mass="76159">MPSIPEEDTKKSNKDDLTDFSDYKPVSNFEVDFKNLCQLSKTKPWLIKKNTEVNTKKFPLIFPIPQSQHSDQRKFSNKFSKPDNSSKSSILIKDDDINDANSFFRRNMDPFSNKKGDKNNSINDKLDMIDNGNGNNYYSFQATPPEKIRPEGSRQEQRENSTRSGMHFNNNDNNVFNILNSNSILINDNNTGMFTNSSIYQNNSMYYNADENGNTYYRYTPTINMEVVKTPVITTSSTNTSAAGVAAEEEHEKVARIKVRGWKLNYNIMKALTISINSCSTITDITLWNCGITPELILELINIITPESQIKTLTLDQNPLYSSDELYSQLITRDSPIKYLSLRSNNITNKGAIALSESLKHNKNLALLNLWNNKIGKEGAEALAEGLKVNQSLVGISLSRNIIKDEGAMALAKVFSNILLPREEQLARKKNQIEQEKLKKEPEEDLGLRKGGKGKPPTSHQAKTPSSNKDIRQKDASQSDMKKKVTKVTKKDDKTKKTPEDKGGINIKDKKASQDDKNKKGDTKKGAVNSKLSSKKGKSDDLKDSSEDGDSSVLNTEHMVEINGQGYILGNRTINILNLSKNELTEKSLNYFYNSLMEQETTLLSIPDDLPGLIKLDLSDNNFLPNNPKLEQINQILNNRNPFIPHEPDALASNAELRENGYDFVKNNSDFGNINDN</sequence>
<evidence type="ECO:0000313" key="2">
    <source>
        <dbReference type="EMBL" id="ORX45393.1"/>
    </source>
</evidence>
<name>A0A1Y1V1X3_9FUNG</name>
<dbReference type="SUPFAM" id="SSF52047">
    <property type="entry name" value="RNI-like"/>
    <property type="match status" value="1"/>
</dbReference>
<reference evidence="2 3" key="1">
    <citation type="submission" date="2016-08" db="EMBL/GenBank/DDBJ databases">
        <title>Genomes of anaerobic fungi encode conserved fungal cellulosomes for biomass hydrolysis.</title>
        <authorList>
            <consortium name="DOE Joint Genome Institute"/>
            <person name="Haitjema C.H."/>
            <person name="Gilmore S.P."/>
            <person name="Henske J.K."/>
            <person name="Solomon K.V."/>
            <person name="De Groot R."/>
            <person name="Kuo A."/>
            <person name="Mondo S.J."/>
            <person name="Salamov A.A."/>
            <person name="Labutti K."/>
            <person name="Zhao Z."/>
            <person name="Chiniquy J."/>
            <person name="Barry K."/>
            <person name="Brewer H.M."/>
            <person name="Purvine S.O."/>
            <person name="Wright A.T."/>
            <person name="Boxma B."/>
            <person name="Van Alen T."/>
            <person name="Hackstein J.H."/>
            <person name="Baker S.E."/>
            <person name="Grigoriev I.V."/>
            <person name="O'Malley M.A."/>
        </authorList>
    </citation>
    <scope>NUCLEOTIDE SEQUENCE [LARGE SCALE GENOMIC DNA]</scope>
    <source>
        <strain evidence="3">finn</strain>
    </source>
</reference>
<dbReference type="SMART" id="SM00368">
    <property type="entry name" value="LRR_RI"/>
    <property type="match status" value="4"/>
</dbReference>
<dbReference type="PANTHER" id="PTHR46984:SF1">
    <property type="entry name" value="LEUCINE-RICH REPEAT-CONTAINING PROTEIN 71"/>
    <property type="match status" value="1"/>
</dbReference>
<dbReference type="STRING" id="1754191.A0A1Y1V1X3"/>
<comment type="caution">
    <text evidence="2">The sequence shown here is derived from an EMBL/GenBank/DDBJ whole genome shotgun (WGS) entry which is preliminary data.</text>
</comment>
<evidence type="ECO:0000256" key="1">
    <source>
        <dbReference type="SAM" id="MobiDB-lite"/>
    </source>
</evidence>
<protein>
    <submittedName>
        <fullName evidence="2">RNI-like protein</fullName>
    </submittedName>
</protein>
<dbReference type="AlphaFoldDB" id="A0A1Y1V1X3"/>
<dbReference type="InterPro" id="IPR001611">
    <property type="entry name" value="Leu-rich_rpt"/>
</dbReference>
<feature type="region of interest" description="Disordered" evidence="1">
    <location>
        <begin position="64"/>
        <end position="169"/>
    </location>
</feature>